<name>K1YYR4_9BACT</name>
<accession>K1YYR4</accession>
<reference evidence="1" key="1">
    <citation type="journal article" date="2012" name="Science">
        <title>Fermentation, hydrogen, and sulfur metabolism in multiple uncultivated bacterial phyla.</title>
        <authorList>
            <person name="Wrighton K.C."/>
            <person name="Thomas B.C."/>
            <person name="Sharon I."/>
            <person name="Miller C.S."/>
            <person name="Castelle C.J."/>
            <person name="VerBerkmoes N.C."/>
            <person name="Wilkins M.J."/>
            <person name="Hettich R.L."/>
            <person name="Lipton M.S."/>
            <person name="Williams K.H."/>
            <person name="Long P.E."/>
            <person name="Banfield J.F."/>
        </authorList>
    </citation>
    <scope>NUCLEOTIDE SEQUENCE [LARGE SCALE GENOMIC DNA]</scope>
</reference>
<comment type="caution">
    <text evidence="1">The sequence shown here is derived from an EMBL/GenBank/DDBJ whole genome shotgun (WGS) entry which is preliminary data.</text>
</comment>
<gene>
    <name evidence="1" type="ORF">ACD_78C00010G0005</name>
</gene>
<evidence type="ECO:0000313" key="1">
    <source>
        <dbReference type="EMBL" id="EKD30554.1"/>
    </source>
</evidence>
<dbReference type="AlphaFoldDB" id="K1YYR4"/>
<proteinExistence type="predicted"/>
<sequence length="87" mass="10394">MTHKEEILTDSYREFVNSRSLYQLHLELRSLENTRDFNLLEAERKMWLVRKKIGILLEREPKNSLQCPEWSCCCDSNYLIGTSLIFP</sequence>
<protein>
    <submittedName>
        <fullName evidence="1">Uncharacterized protein</fullName>
    </submittedName>
</protein>
<organism evidence="1">
    <name type="scientific">uncultured bacterium</name>
    <name type="common">gcode 4</name>
    <dbReference type="NCBI Taxonomy" id="1234023"/>
    <lineage>
        <taxon>Bacteria</taxon>
        <taxon>environmental samples</taxon>
    </lineage>
</organism>
<dbReference type="EMBL" id="AMFJ01034010">
    <property type="protein sequence ID" value="EKD30554.1"/>
    <property type="molecule type" value="Genomic_DNA"/>
</dbReference>